<gene>
    <name evidence="2" type="ORF">E4K62_03080</name>
</gene>
<dbReference type="RefSeq" id="WP_135063451.1">
    <property type="nucleotide sequence ID" value="NZ_CP038266.1"/>
</dbReference>
<dbReference type="EMBL" id="CP038266">
    <property type="protein sequence ID" value="QBR87772.1"/>
    <property type="molecule type" value="Genomic_DNA"/>
</dbReference>
<proteinExistence type="predicted"/>
<feature type="transmembrane region" description="Helical" evidence="1">
    <location>
        <begin position="111"/>
        <end position="129"/>
    </location>
</feature>
<dbReference type="InterPro" id="IPR051533">
    <property type="entry name" value="WaaL-like"/>
</dbReference>
<protein>
    <recommendedName>
        <fullName evidence="4">O-antigen ligase domain-containing protein</fullName>
    </recommendedName>
</protein>
<reference evidence="2 3" key="1">
    <citation type="submission" date="2019-03" db="EMBL/GenBank/DDBJ databases">
        <authorList>
            <person name="Dong K."/>
        </authorList>
    </citation>
    <scope>NUCLEOTIDE SEQUENCE [LARGE SCALE GENOMIC DNA]</scope>
    <source>
        <strain evidence="3">dk512</strain>
    </source>
</reference>
<sequence length="489" mass="52562">MAWAGRLHSDSPWILLAAICAIPLVILACVDPLIGVGVIAGAVVVVLALVRPKTFFLLGMFILLLQRTLSLHVGGGIVDQFDEIFVAACAVLFSTQRLLRGQTLRVLPGQALTVIFILIGLAGCVVNSVPLGVSLQGALLIVKGFVLAWGVAQLDWATHDVEQIAKAAATFAVLLIVGGVINFVAPGPWSQVVLAGQDYGSRFGLAPITSFFQHPGYFGSVMAMTLLAALAFQSVFRRTKTSILLVFGSLFAAFLTGRRKVLIGLVAGVSVLGLRLRMAPLLIVAVLAVPLSLLVFWNRIVEVVQYTWAEYFVNPDAVARIRLTIDSFTIAAQSFPFGAGFGRFGSAVARQNYSPLYYELSYNNVWGLGPTEESGQFLTDTFWPAIIGESGFIGAACFIAVLVVFVRRFGLLSRQSQGWDRWLGLVGLAWTVQMTVESVAGAVFTAVPTFALFFGLVGIVATRPKPEISGYPTGRVPSRAPWGRVLQRS</sequence>
<feature type="transmembrane region" description="Helical" evidence="1">
    <location>
        <begin position="217"/>
        <end position="236"/>
    </location>
</feature>
<evidence type="ECO:0008006" key="4">
    <source>
        <dbReference type="Google" id="ProtNLM"/>
    </source>
</evidence>
<feature type="transmembrane region" description="Helical" evidence="1">
    <location>
        <begin position="164"/>
        <end position="185"/>
    </location>
</feature>
<feature type="transmembrane region" description="Helical" evidence="1">
    <location>
        <begin position="278"/>
        <end position="297"/>
    </location>
</feature>
<dbReference type="PROSITE" id="PS51257">
    <property type="entry name" value="PROKAR_LIPOPROTEIN"/>
    <property type="match status" value="1"/>
</dbReference>
<evidence type="ECO:0000313" key="2">
    <source>
        <dbReference type="EMBL" id="QBR87772.1"/>
    </source>
</evidence>
<feature type="transmembrane region" description="Helical" evidence="1">
    <location>
        <begin position="15"/>
        <end position="48"/>
    </location>
</feature>
<dbReference type="PANTHER" id="PTHR37422">
    <property type="entry name" value="TEICHURONIC ACID BIOSYNTHESIS PROTEIN TUAE"/>
    <property type="match status" value="1"/>
</dbReference>
<feature type="transmembrane region" description="Helical" evidence="1">
    <location>
        <begin position="243"/>
        <end position="272"/>
    </location>
</feature>
<evidence type="ECO:0000256" key="1">
    <source>
        <dbReference type="SAM" id="Phobius"/>
    </source>
</evidence>
<keyword evidence="1" id="KW-0812">Transmembrane</keyword>
<dbReference type="Proteomes" id="UP000295748">
    <property type="component" value="Chromosome"/>
</dbReference>
<evidence type="ECO:0000313" key="3">
    <source>
        <dbReference type="Proteomes" id="UP000295748"/>
    </source>
</evidence>
<feature type="transmembrane region" description="Helical" evidence="1">
    <location>
        <begin position="442"/>
        <end position="461"/>
    </location>
</feature>
<organism evidence="2 3">
    <name type="scientific">Microbacterium wangchenii</name>
    <dbReference type="NCBI Taxonomy" id="2541726"/>
    <lineage>
        <taxon>Bacteria</taxon>
        <taxon>Bacillati</taxon>
        <taxon>Actinomycetota</taxon>
        <taxon>Actinomycetes</taxon>
        <taxon>Micrococcales</taxon>
        <taxon>Microbacteriaceae</taxon>
        <taxon>Microbacterium</taxon>
    </lineage>
</organism>
<keyword evidence="3" id="KW-1185">Reference proteome</keyword>
<name>A0ABX5SRC8_9MICO</name>
<keyword evidence="1" id="KW-0472">Membrane</keyword>
<accession>A0ABX5SRC8</accession>
<feature type="transmembrane region" description="Helical" evidence="1">
    <location>
        <begin position="135"/>
        <end position="152"/>
    </location>
</feature>
<dbReference type="PANTHER" id="PTHR37422:SF13">
    <property type="entry name" value="LIPOPOLYSACCHARIDE BIOSYNTHESIS PROTEIN PA4999-RELATED"/>
    <property type="match status" value="1"/>
</dbReference>
<keyword evidence="1" id="KW-1133">Transmembrane helix</keyword>
<feature type="transmembrane region" description="Helical" evidence="1">
    <location>
        <begin position="382"/>
        <end position="406"/>
    </location>
</feature>